<dbReference type="EMBL" id="JAUSTT010000001">
    <property type="protein sequence ID" value="MDQ0174504.1"/>
    <property type="molecule type" value="Genomic_DNA"/>
</dbReference>
<keyword evidence="1" id="KW-1133">Transmembrane helix</keyword>
<accession>A0ABT9WMI7</accession>
<evidence type="ECO:0000313" key="3">
    <source>
        <dbReference type="Proteomes" id="UP001223586"/>
    </source>
</evidence>
<name>A0ABT9WMI7_9BACI</name>
<dbReference type="RefSeq" id="WP_307226015.1">
    <property type="nucleotide sequence ID" value="NZ_JAUSTT010000001.1"/>
</dbReference>
<keyword evidence="1" id="KW-0472">Membrane</keyword>
<comment type="caution">
    <text evidence="2">The sequence shown here is derived from an EMBL/GenBank/DDBJ whole genome shotgun (WGS) entry which is preliminary data.</text>
</comment>
<organism evidence="2 3">
    <name type="scientific">Bacillus chungangensis</name>
    <dbReference type="NCBI Taxonomy" id="587633"/>
    <lineage>
        <taxon>Bacteria</taxon>
        <taxon>Bacillati</taxon>
        <taxon>Bacillota</taxon>
        <taxon>Bacilli</taxon>
        <taxon>Bacillales</taxon>
        <taxon>Bacillaceae</taxon>
        <taxon>Bacillus</taxon>
    </lineage>
</organism>
<dbReference type="Proteomes" id="UP001223586">
    <property type="component" value="Unassembled WGS sequence"/>
</dbReference>
<evidence type="ECO:0000313" key="2">
    <source>
        <dbReference type="EMBL" id="MDQ0174504.1"/>
    </source>
</evidence>
<gene>
    <name evidence="2" type="ORF">J2S08_000335</name>
</gene>
<keyword evidence="3" id="KW-1185">Reference proteome</keyword>
<proteinExistence type="predicted"/>
<keyword evidence="1" id="KW-0812">Transmembrane</keyword>
<sequence>MKKNRLKIYSLLFAFAVGAIFFYQKTSMKQHYPEQKVKSYQTALSVGIQTILTKVPIEEMVDDKALSKDQLEQLIASTDQIYTAYTELKAIAIAYQQYEEDEETADKIMANSMSAFTKMQKEREKRIPISNEQLDDIKSLYRFYEEIGQLDIHTLELEVWLQKAAYISEQYASLAEWNW</sequence>
<reference evidence="2 3" key="1">
    <citation type="submission" date="2023-07" db="EMBL/GenBank/DDBJ databases">
        <title>Genomic Encyclopedia of Type Strains, Phase IV (KMG-IV): sequencing the most valuable type-strain genomes for metagenomic binning, comparative biology and taxonomic classification.</title>
        <authorList>
            <person name="Goeker M."/>
        </authorList>
    </citation>
    <scope>NUCLEOTIDE SEQUENCE [LARGE SCALE GENOMIC DNA]</scope>
    <source>
        <strain evidence="2 3">DSM 23837</strain>
    </source>
</reference>
<protein>
    <submittedName>
        <fullName evidence="2">Uncharacterized protein</fullName>
    </submittedName>
</protein>
<evidence type="ECO:0000256" key="1">
    <source>
        <dbReference type="SAM" id="Phobius"/>
    </source>
</evidence>
<feature type="transmembrane region" description="Helical" evidence="1">
    <location>
        <begin position="6"/>
        <end position="23"/>
    </location>
</feature>